<proteinExistence type="predicted"/>
<dbReference type="InterPro" id="IPR005569">
    <property type="entry name" value="Arc_DNA-bd_dom"/>
</dbReference>
<accession>A0AAI9BZL1</accession>
<keyword evidence="2" id="KW-0238">DNA-binding</keyword>
<dbReference type="EMBL" id="ABLOJW010000009">
    <property type="protein sequence ID" value="EKT4092582.1"/>
    <property type="molecule type" value="Genomic_DNA"/>
</dbReference>
<evidence type="ECO:0000259" key="1">
    <source>
        <dbReference type="Pfam" id="PF03869"/>
    </source>
</evidence>
<dbReference type="InterPro" id="IPR013321">
    <property type="entry name" value="Arc_rbn_hlx_hlx"/>
</dbReference>
<organism evidence="2 3">
    <name type="scientific">Stenotrophomonas maltophilia</name>
    <name type="common">Pseudomonas maltophilia</name>
    <name type="synonym">Xanthomonas maltophilia</name>
    <dbReference type="NCBI Taxonomy" id="40324"/>
    <lineage>
        <taxon>Bacteria</taxon>
        <taxon>Pseudomonadati</taxon>
        <taxon>Pseudomonadota</taxon>
        <taxon>Gammaproteobacteria</taxon>
        <taxon>Lysobacterales</taxon>
        <taxon>Lysobacteraceae</taxon>
        <taxon>Stenotrophomonas</taxon>
        <taxon>Stenotrophomonas maltophilia group</taxon>
    </lineage>
</organism>
<dbReference type="Proteomes" id="UP001218208">
    <property type="component" value="Unassembled WGS sequence"/>
</dbReference>
<evidence type="ECO:0000313" key="2">
    <source>
        <dbReference type="EMBL" id="EKT4092582.1"/>
    </source>
</evidence>
<dbReference type="GO" id="GO:0003677">
    <property type="term" value="F:DNA binding"/>
    <property type="evidence" value="ECO:0007669"/>
    <property type="project" value="UniProtKB-KW"/>
</dbReference>
<name>A0AAI9BZL1_STEMA</name>
<feature type="domain" description="Arc-like DNA binding" evidence="1">
    <location>
        <begin position="10"/>
        <end position="49"/>
    </location>
</feature>
<evidence type="ECO:0000313" key="3">
    <source>
        <dbReference type="Proteomes" id="UP001218208"/>
    </source>
</evidence>
<protein>
    <submittedName>
        <fullName evidence="2">Arc family DNA-binding protein</fullName>
    </submittedName>
</protein>
<gene>
    <name evidence="2" type="ORF">QEG23_002099</name>
</gene>
<dbReference type="SUPFAM" id="SSF47598">
    <property type="entry name" value="Ribbon-helix-helix"/>
    <property type="match status" value="1"/>
</dbReference>
<dbReference type="Gene3D" id="1.10.1220.10">
    <property type="entry name" value="Met repressor-like"/>
    <property type="match status" value="1"/>
</dbReference>
<comment type="caution">
    <text evidence="2">The sequence shown here is derived from an EMBL/GenBank/DDBJ whole genome shotgun (WGS) entry which is preliminary data.</text>
</comment>
<dbReference type="GO" id="GO:0006355">
    <property type="term" value="P:regulation of DNA-templated transcription"/>
    <property type="evidence" value="ECO:0007669"/>
    <property type="project" value="InterPro"/>
</dbReference>
<dbReference type="Pfam" id="PF03869">
    <property type="entry name" value="Arc"/>
    <property type="match status" value="1"/>
</dbReference>
<dbReference type="AlphaFoldDB" id="A0AAI9BZL1"/>
<reference evidence="2" key="1">
    <citation type="submission" date="2022-07" db="EMBL/GenBank/DDBJ databases">
        <authorList>
            <consortium name="DAFM: The Division of Animal and Food Microbiology"/>
        </authorList>
    </citation>
    <scope>NUCLEOTIDE SEQUENCE</scope>
    <source>
        <strain evidence="2">19MO01SH01-2</strain>
    </source>
</reference>
<sequence>MSDDGYTRITLRIPDRLHARLSEVAAQTSKSMNAEIIGRLEESFVGDGRKVVFTPDTMSLLLRSRLESLKAMISTLQEEIAAADFDPGVAEGARDELESMQEFATTIRQALFYAVQAKYSGTPIPAEVEHLASDLAQMPF</sequence>
<dbReference type="InterPro" id="IPR010985">
    <property type="entry name" value="Ribbon_hlx_hlx"/>
</dbReference>